<feature type="compositionally biased region" description="Acidic residues" evidence="6">
    <location>
        <begin position="379"/>
        <end position="393"/>
    </location>
</feature>
<keyword evidence="3 7" id="KW-1133">Transmembrane helix</keyword>
<feature type="region of interest" description="Disordered" evidence="6">
    <location>
        <begin position="371"/>
        <end position="418"/>
    </location>
</feature>
<dbReference type="GeneID" id="3508811"/>
<evidence type="ECO:0000256" key="1">
    <source>
        <dbReference type="ARBA" id="ARBA00022692"/>
    </source>
</evidence>
<organism evidence="10 11">
    <name type="scientific">Aspergillus fumigatus (strain ATCC MYA-4609 / CBS 101355 / FGSC A1100 / Af293)</name>
    <name type="common">Neosartorya fumigata</name>
    <dbReference type="NCBI Taxonomy" id="330879"/>
    <lineage>
        <taxon>Eukaryota</taxon>
        <taxon>Fungi</taxon>
        <taxon>Dikarya</taxon>
        <taxon>Ascomycota</taxon>
        <taxon>Pezizomycotina</taxon>
        <taxon>Eurotiomycetes</taxon>
        <taxon>Eurotiomycetidae</taxon>
        <taxon>Eurotiales</taxon>
        <taxon>Aspergillaceae</taxon>
        <taxon>Aspergillus</taxon>
        <taxon>Aspergillus subgen. Fumigati</taxon>
    </lineage>
</organism>
<protein>
    <submittedName>
        <fullName evidence="10">Endoplasmic reticulum DnaJ domain protein Erj5, putative</fullName>
    </submittedName>
</protein>
<dbReference type="EMBL" id="AAHF01000006">
    <property type="protein sequence ID" value="EAL88515.1"/>
    <property type="molecule type" value="Genomic_DNA"/>
</dbReference>
<reference evidence="10 11" key="1">
    <citation type="journal article" date="2005" name="Nature">
        <title>Genomic sequence of the pathogenic and allergenic filamentous fungus Aspergillus fumigatus.</title>
        <authorList>
            <person name="Nierman W.C."/>
            <person name="Pain A."/>
            <person name="Anderson M.J."/>
            <person name="Wortman J.R."/>
            <person name="Kim H.S."/>
            <person name="Arroyo J."/>
            <person name="Berriman M."/>
            <person name="Abe K."/>
            <person name="Archer D.B."/>
            <person name="Bermejo C."/>
            <person name="Bennett J."/>
            <person name="Bowyer P."/>
            <person name="Chen D."/>
            <person name="Collins M."/>
            <person name="Coulsen R."/>
            <person name="Davies R."/>
            <person name="Dyer P.S."/>
            <person name="Farman M."/>
            <person name="Fedorova N."/>
            <person name="Fedorova N."/>
            <person name="Feldblyum T.V."/>
            <person name="Fischer R."/>
            <person name="Fosker N."/>
            <person name="Fraser A."/>
            <person name="Garcia J.L."/>
            <person name="Garcia M.J."/>
            <person name="Goble A."/>
            <person name="Goldman G.H."/>
            <person name="Gomi K."/>
            <person name="Griffith-Jones S."/>
            <person name="Gwilliam R."/>
            <person name="Haas B."/>
            <person name="Haas H."/>
            <person name="Harris D."/>
            <person name="Horiuchi H."/>
            <person name="Huang J."/>
            <person name="Humphray S."/>
            <person name="Jimenez J."/>
            <person name="Keller N."/>
            <person name="Khouri H."/>
            <person name="Kitamoto K."/>
            <person name="Kobayashi T."/>
            <person name="Konzack S."/>
            <person name="Kulkarni R."/>
            <person name="Kumagai T."/>
            <person name="Lafon A."/>
            <person name="Latge J.P."/>
            <person name="Li W."/>
            <person name="Lord A."/>
            <person name="Lu C."/>
            <person name="Majoros W.H."/>
            <person name="May G.S."/>
            <person name="Miller B.L."/>
            <person name="Mohamoud Y."/>
            <person name="Molina M."/>
            <person name="Monod M."/>
            <person name="Mouyna I."/>
            <person name="Mulligan S."/>
            <person name="Murphy L."/>
            <person name="O'Neil S."/>
            <person name="Paulsen I."/>
            <person name="Penalva M.A."/>
            <person name="Pertea M."/>
            <person name="Price C."/>
            <person name="Pritchard B.L."/>
            <person name="Quail M.A."/>
            <person name="Rabbinowitsch E."/>
            <person name="Rawlins N."/>
            <person name="Rajandream M.A."/>
            <person name="Reichard U."/>
            <person name="Renauld H."/>
            <person name="Robson G.D."/>
            <person name="Rodriguez de Cordoba S."/>
            <person name="Rodriguez-Pena J.M."/>
            <person name="Ronning C.M."/>
            <person name="Rutter S."/>
            <person name="Salzberg S.L."/>
            <person name="Sanchez M."/>
            <person name="Sanchez-Ferrero J.C."/>
            <person name="Saunders D."/>
            <person name="Seeger K."/>
            <person name="Squares R."/>
            <person name="Squares S."/>
            <person name="Takeuchi M."/>
            <person name="Tekaia F."/>
            <person name="Turner G."/>
            <person name="Vazquez de Aldana C.R."/>
            <person name="Weidman J."/>
            <person name="White O."/>
            <person name="Woodward J."/>
            <person name="Yu J.H."/>
            <person name="Fraser C."/>
            <person name="Galagan J.E."/>
            <person name="Asai K."/>
            <person name="Machida M."/>
            <person name="Hall N."/>
            <person name="Barrell B."/>
            <person name="Denning D.W."/>
        </authorList>
    </citation>
    <scope>NUCLEOTIDE SEQUENCE [LARGE SCALE GENOMIC DNA]</scope>
    <source>
        <strain evidence="10 11">Af293</strain>
    </source>
</reference>
<dbReference type="SMART" id="SM00271">
    <property type="entry name" value="DnaJ"/>
    <property type="match status" value="1"/>
</dbReference>
<dbReference type="InterPro" id="IPR001623">
    <property type="entry name" value="DnaJ_domain"/>
</dbReference>
<keyword evidence="2 8" id="KW-0732">Signal</keyword>
<dbReference type="RefSeq" id="XP_750553.1">
    <property type="nucleotide sequence ID" value="XM_745460.1"/>
</dbReference>
<feature type="compositionally biased region" description="Basic and acidic residues" evidence="6">
    <location>
        <begin position="266"/>
        <end position="278"/>
    </location>
</feature>
<feature type="region of interest" description="Disordered" evidence="6">
    <location>
        <begin position="236"/>
        <end position="304"/>
    </location>
</feature>
<dbReference type="PROSITE" id="PS50076">
    <property type="entry name" value="DNAJ_2"/>
    <property type="match status" value="1"/>
</dbReference>
<evidence type="ECO:0000256" key="5">
    <source>
        <dbReference type="ARBA" id="ARBA00037847"/>
    </source>
</evidence>
<dbReference type="PRINTS" id="PR00625">
    <property type="entry name" value="JDOMAIN"/>
</dbReference>
<evidence type="ECO:0000256" key="7">
    <source>
        <dbReference type="SAM" id="Phobius"/>
    </source>
</evidence>
<feature type="compositionally biased region" description="Polar residues" evidence="6">
    <location>
        <begin position="286"/>
        <end position="299"/>
    </location>
</feature>
<name>Q4WNE9_ASPFU</name>
<dbReference type="eggNOG" id="KOG0724">
    <property type="taxonomic scope" value="Eukaryota"/>
</dbReference>
<evidence type="ECO:0000256" key="2">
    <source>
        <dbReference type="ARBA" id="ARBA00022729"/>
    </source>
</evidence>
<dbReference type="FunCoup" id="Q4WNE9">
    <property type="interactions" value="24"/>
</dbReference>
<keyword evidence="11" id="KW-1185">Reference proteome</keyword>
<evidence type="ECO:0000259" key="9">
    <source>
        <dbReference type="PROSITE" id="PS50076"/>
    </source>
</evidence>
<evidence type="ECO:0000313" key="11">
    <source>
        <dbReference type="Proteomes" id="UP000002530"/>
    </source>
</evidence>
<dbReference type="PANTHER" id="PTHR44653:SF2">
    <property type="entry name" value="DNAJ HOMOLOG SUBFAMILY C MEMBER 1"/>
    <property type="match status" value="1"/>
</dbReference>
<dbReference type="SUPFAM" id="SSF46565">
    <property type="entry name" value="Chaperone J-domain"/>
    <property type="match status" value="1"/>
</dbReference>
<dbReference type="Proteomes" id="UP000002530">
    <property type="component" value="Unassembled WGS sequence"/>
</dbReference>
<keyword evidence="4 7" id="KW-0472">Membrane</keyword>
<keyword evidence="1 7" id="KW-0812">Transmembrane</keyword>
<gene>
    <name evidence="10" type="ORF">AFUA_6G06610</name>
</gene>
<feature type="compositionally biased region" description="Polar residues" evidence="6">
    <location>
        <begin position="394"/>
        <end position="406"/>
    </location>
</feature>
<dbReference type="OrthoDB" id="413400at2759"/>
<feature type="compositionally biased region" description="Basic residues" evidence="6">
    <location>
        <begin position="408"/>
        <end position="418"/>
    </location>
</feature>
<dbReference type="AlphaFoldDB" id="Q4WNE9"/>
<evidence type="ECO:0000256" key="8">
    <source>
        <dbReference type="SAM" id="SignalP"/>
    </source>
</evidence>
<dbReference type="GO" id="GO:0012505">
    <property type="term" value="C:endomembrane system"/>
    <property type="evidence" value="ECO:0000318"/>
    <property type="project" value="GO_Central"/>
</dbReference>
<feature type="region of interest" description="Disordered" evidence="6">
    <location>
        <begin position="105"/>
        <end position="124"/>
    </location>
</feature>
<feature type="signal peptide" evidence="8">
    <location>
        <begin position="1"/>
        <end position="20"/>
    </location>
</feature>
<dbReference type="HOGENOM" id="CLU_037236_1_0_1"/>
<comment type="caution">
    <text evidence="10">The sequence shown here is derived from an EMBL/GenBank/DDBJ whole genome shotgun (WGS) entry which is preliminary data.</text>
</comment>
<evidence type="ECO:0000313" key="10">
    <source>
        <dbReference type="EMBL" id="EAL88515.1"/>
    </source>
</evidence>
<dbReference type="CDD" id="cd06257">
    <property type="entry name" value="DnaJ"/>
    <property type="match status" value="1"/>
</dbReference>
<evidence type="ECO:0000256" key="3">
    <source>
        <dbReference type="ARBA" id="ARBA00022989"/>
    </source>
</evidence>
<dbReference type="Gene3D" id="1.10.287.110">
    <property type="entry name" value="DnaJ domain"/>
    <property type="match status" value="1"/>
</dbReference>
<accession>Q4WNE9</accession>
<dbReference type="STRING" id="330879.Q4WNE9"/>
<evidence type="ECO:0000256" key="6">
    <source>
        <dbReference type="SAM" id="MobiDB-lite"/>
    </source>
</evidence>
<comment type="subcellular location">
    <subcellularLocation>
        <location evidence="5">Endomembrane system</location>
        <topology evidence="5">Single-pass membrane protein</topology>
    </subcellularLocation>
</comment>
<dbReference type="InterPro" id="IPR052606">
    <property type="entry name" value="DnaJ_domain_protein"/>
</dbReference>
<dbReference type="InterPro" id="IPR036869">
    <property type="entry name" value="J_dom_sf"/>
</dbReference>
<dbReference type="OMA" id="RYIRHAR"/>
<dbReference type="PANTHER" id="PTHR44653">
    <property type="entry name" value="DNAJ HOMOLOG SUBFAMILY C MEMBER 1"/>
    <property type="match status" value="1"/>
</dbReference>
<sequence>MKPLTLRLFVFAVLVVLAAAWTKEGLSSYSSPLYRHGFPWEQKNYYEIFRLNDEVAATEGANVTFYDFLGVSPNANQDELNKAYRKKSRLLHPDKVKRSFIANRSKDKGKAKTTKQGVHVSKGPSQREIAAAVKEAHERAARLNTVANILRGPSRERYDHFLKNGFPKWKGTGYYYSRYRPGLGSVLVGLFLVFGGGAHYAALVLSWKRQREFVDRYIRQARRAAWGDELGIRGIPGVDSTSTAVPPPPPEQGEATAIPMNRRQKRMMERENRKESKKGSKASPRGSGTATPTTESVQPTGERKRVIAENGKVLIVDSVGNVFLEEETEDGDRQEYLLDVDEIQRPTIRDTMMFRVPIWLYQQTVGKLTGASTTGEHEVDAEEESAEATEQEVQDSSSSALRTNGGASRRRGKRSQRS</sequence>
<feature type="transmembrane region" description="Helical" evidence="7">
    <location>
        <begin position="186"/>
        <end position="207"/>
    </location>
</feature>
<evidence type="ECO:0000256" key="4">
    <source>
        <dbReference type="ARBA" id="ARBA00023136"/>
    </source>
</evidence>
<feature type="domain" description="J" evidence="9">
    <location>
        <begin position="64"/>
        <end position="162"/>
    </location>
</feature>
<dbReference type="InParanoid" id="Q4WNE9"/>
<dbReference type="KEGG" id="afm:AFUA_6G06610"/>
<dbReference type="Pfam" id="PF00226">
    <property type="entry name" value="DnaJ"/>
    <property type="match status" value="1"/>
</dbReference>
<proteinExistence type="predicted"/>
<feature type="chain" id="PRO_5004246228" evidence="8">
    <location>
        <begin position="21"/>
        <end position="418"/>
    </location>
</feature>